<keyword evidence="3 6" id="KW-0812">Transmembrane</keyword>
<dbReference type="AlphaFoldDB" id="A0A0F5MNG8"/>
<dbReference type="Proteomes" id="UP000033358">
    <property type="component" value="Unassembled WGS sequence"/>
</dbReference>
<name>A0A0F5MNG8_9RICK</name>
<dbReference type="InterPro" id="IPR001851">
    <property type="entry name" value="ABC_transp_permease"/>
</dbReference>
<dbReference type="PANTHER" id="PTHR32196:SF69">
    <property type="entry name" value="BRANCHED-CHAIN AMINO ACID TRANSPORT SYSTEM, PERMEASE PROTEIN"/>
    <property type="match status" value="1"/>
</dbReference>
<feature type="transmembrane region" description="Helical" evidence="6">
    <location>
        <begin position="226"/>
        <end position="246"/>
    </location>
</feature>
<comment type="caution">
    <text evidence="7">The sequence shown here is derived from an EMBL/GenBank/DDBJ whole genome shotgun (WGS) entry which is preliminary data.</text>
</comment>
<evidence type="ECO:0000256" key="5">
    <source>
        <dbReference type="ARBA" id="ARBA00023136"/>
    </source>
</evidence>
<feature type="transmembrane region" description="Helical" evidence="6">
    <location>
        <begin position="59"/>
        <end position="78"/>
    </location>
</feature>
<sequence length="280" mass="29482">MNFMQLVNGLELGALYSLVAIAVYISFRVINFADLTVDGSFPLGGAVLSILVINDVNYIIALLASVASGMVAGFVTAYLNVRHKIFDILAGILTMTALYSINLRIMGRPNIALMDDILPADVSLLIVPVIALSVAILVILFLKTQIGLALISVGQNPVLAESCGIDTSGMKILALAISNGLVALAGGLFVLKQGFADISIGTGTIIIGLASVIIGTKLLSSKSISLTIIGIFIGSIIYRLFVALALNIDFIGLEPSDLNLISSLLVAFTMIFPTLSRLRK</sequence>
<comment type="subcellular location">
    <subcellularLocation>
        <location evidence="1">Cell membrane</location>
        <topology evidence="1">Multi-pass membrane protein</topology>
    </subcellularLocation>
</comment>
<dbReference type="EMBL" id="JYHA01000107">
    <property type="protein sequence ID" value="KKB96236.1"/>
    <property type="molecule type" value="Genomic_DNA"/>
</dbReference>
<evidence type="ECO:0000256" key="4">
    <source>
        <dbReference type="ARBA" id="ARBA00022989"/>
    </source>
</evidence>
<accession>A0A0F5MNG8</accession>
<feature type="transmembrane region" description="Helical" evidence="6">
    <location>
        <begin position="172"/>
        <end position="192"/>
    </location>
</feature>
<reference evidence="7 8" key="1">
    <citation type="submission" date="2015-02" db="EMBL/GenBank/DDBJ databases">
        <title>Single cell genomics of a rare environmental alphaproteobacterium provides unique insights into Rickettsiaceae evolution.</title>
        <authorList>
            <person name="Martijn J."/>
            <person name="Schulz F."/>
            <person name="Zaremba-Niedzwiedzka K."/>
            <person name="Viklund J."/>
            <person name="Stepanauskas R."/>
            <person name="Andersson S.G.E."/>
            <person name="Horn M."/>
            <person name="Guy L."/>
            <person name="Ettema T.J.G."/>
        </authorList>
    </citation>
    <scope>NUCLEOTIDE SEQUENCE [LARGE SCALE GENOMIC DNA]</scope>
    <source>
        <strain evidence="7 8">SCGC AAA041-L04</strain>
    </source>
</reference>
<evidence type="ECO:0000256" key="2">
    <source>
        <dbReference type="ARBA" id="ARBA00022475"/>
    </source>
</evidence>
<dbReference type="PATRIC" id="fig|1607817.3.peg.681"/>
<keyword evidence="4 6" id="KW-1133">Transmembrane helix</keyword>
<keyword evidence="2" id="KW-1003">Cell membrane</keyword>
<evidence type="ECO:0000256" key="3">
    <source>
        <dbReference type="ARBA" id="ARBA00022692"/>
    </source>
</evidence>
<organism evidence="7 8">
    <name type="scientific">Candidatus Arcanibacter lacustris</name>
    <dbReference type="NCBI Taxonomy" id="1607817"/>
    <lineage>
        <taxon>Bacteria</taxon>
        <taxon>Pseudomonadati</taxon>
        <taxon>Pseudomonadota</taxon>
        <taxon>Alphaproteobacteria</taxon>
        <taxon>Rickettsiales</taxon>
        <taxon>Candidatus Arcanibacter</taxon>
    </lineage>
</organism>
<dbReference type="PANTHER" id="PTHR32196">
    <property type="entry name" value="ABC TRANSPORTER PERMEASE PROTEIN YPHD-RELATED-RELATED"/>
    <property type="match status" value="1"/>
</dbReference>
<feature type="transmembrane region" description="Helical" evidence="6">
    <location>
        <begin position="122"/>
        <end position="142"/>
    </location>
</feature>
<feature type="transmembrane region" description="Helical" evidence="6">
    <location>
        <begin position="6"/>
        <end position="25"/>
    </location>
</feature>
<gene>
    <name evidence="7" type="ORF">SZ25_00680</name>
</gene>
<evidence type="ECO:0000256" key="1">
    <source>
        <dbReference type="ARBA" id="ARBA00004651"/>
    </source>
</evidence>
<dbReference type="CDD" id="cd06574">
    <property type="entry name" value="TM_PBP1_branched-chain-AA_like"/>
    <property type="match status" value="1"/>
</dbReference>
<keyword evidence="8" id="KW-1185">Reference proteome</keyword>
<feature type="transmembrane region" description="Helical" evidence="6">
    <location>
        <begin position="85"/>
        <end position="102"/>
    </location>
</feature>
<dbReference type="Pfam" id="PF02653">
    <property type="entry name" value="BPD_transp_2"/>
    <property type="match status" value="1"/>
</dbReference>
<feature type="transmembrane region" description="Helical" evidence="6">
    <location>
        <begin position="258"/>
        <end position="275"/>
    </location>
</feature>
<protein>
    <submittedName>
        <fullName evidence="7">Branched-chain amino acid transport system / permease component</fullName>
    </submittedName>
</protein>
<evidence type="ECO:0000256" key="6">
    <source>
        <dbReference type="SAM" id="Phobius"/>
    </source>
</evidence>
<dbReference type="GO" id="GO:0022857">
    <property type="term" value="F:transmembrane transporter activity"/>
    <property type="evidence" value="ECO:0007669"/>
    <property type="project" value="InterPro"/>
</dbReference>
<feature type="transmembrane region" description="Helical" evidence="6">
    <location>
        <begin position="198"/>
        <end position="219"/>
    </location>
</feature>
<proteinExistence type="predicted"/>
<evidence type="ECO:0000313" key="7">
    <source>
        <dbReference type="EMBL" id="KKB96236.1"/>
    </source>
</evidence>
<evidence type="ECO:0000313" key="8">
    <source>
        <dbReference type="Proteomes" id="UP000033358"/>
    </source>
</evidence>
<dbReference type="GO" id="GO:0005886">
    <property type="term" value="C:plasma membrane"/>
    <property type="evidence" value="ECO:0007669"/>
    <property type="project" value="UniProtKB-SubCell"/>
</dbReference>
<keyword evidence="5 6" id="KW-0472">Membrane</keyword>